<name>A0A804MMV6_MAIZE</name>
<dbReference type="EC" id="2.3.2.27" evidence="3"/>
<sequence>MGDEMSDGRRADGSYGPEYGPVPREFQHAWYPQLPSRTRRRSPWPLHHGVLFFFLFFSSLHVSRDMQVHSFFCKFKGQRKPCSWIWLQDYPWRLSEHRFRRPPFERSSSWHPLQPPFHIHRVHGSSGSGAPLNPRHRRGDAGLTNEEFREAMDQLRKDEYRQQQKHGGGGRGNLRTGKETSEEEKVCTICLETFLPGEQVAVTPCNHTFHQGCIAPWVQGHGSCPVCRFALCERSVADEDGGGMDLDLLAMVMAMEEAFSRFRFSDSTQHYH</sequence>
<comment type="subcellular location">
    <subcellularLocation>
        <location evidence="2">Membrane</location>
        <topology evidence="2">Multi-pass membrane protein</topology>
    </subcellularLocation>
</comment>
<evidence type="ECO:0000256" key="8">
    <source>
        <dbReference type="ARBA" id="ARBA00022786"/>
    </source>
</evidence>
<gene>
    <name evidence="15" type="primary">LOC103647376</name>
</gene>
<dbReference type="GO" id="GO:0008270">
    <property type="term" value="F:zinc ion binding"/>
    <property type="evidence" value="ECO:0007669"/>
    <property type="project" value="UniProtKB-KW"/>
</dbReference>
<feature type="domain" description="RING-type" evidence="14">
    <location>
        <begin position="187"/>
        <end position="228"/>
    </location>
</feature>
<keyword evidence="7 12" id="KW-0863">Zinc-finger</keyword>
<reference evidence="15" key="2">
    <citation type="submission" date="2019-07" db="EMBL/GenBank/DDBJ databases">
        <authorList>
            <person name="Seetharam A."/>
            <person name="Woodhouse M."/>
            <person name="Cannon E."/>
        </authorList>
    </citation>
    <scope>NUCLEOTIDE SEQUENCE [LARGE SCALE GENOMIC DNA]</scope>
    <source>
        <strain evidence="15">cv. B73</strain>
    </source>
</reference>
<protein>
    <recommendedName>
        <fullName evidence="3">RING-type E3 ubiquitin transferase</fullName>
        <ecNumber evidence="3">2.3.2.27</ecNumber>
    </recommendedName>
</protein>
<dbReference type="PANTHER" id="PTHR45977">
    <property type="entry name" value="TARGET OF ERK KINASE MPK-1"/>
    <property type="match status" value="1"/>
</dbReference>
<dbReference type="OrthoDB" id="8062037at2759"/>
<evidence type="ECO:0000256" key="1">
    <source>
        <dbReference type="ARBA" id="ARBA00000900"/>
    </source>
</evidence>
<dbReference type="CDD" id="cd16454">
    <property type="entry name" value="RING-H2_PA-TM-RING"/>
    <property type="match status" value="1"/>
</dbReference>
<feature type="region of interest" description="Disordered" evidence="13">
    <location>
        <begin position="160"/>
        <end position="179"/>
    </location>
</feature>
<evidence type="ECO:0000256" key="2">
    <source>
        <dbReference type="ARBA" id="ARBA00004141"/>
    </source>
</evidence>
<dbReference type="Gramene" id="Zm00001eb098400_T001">
    <property type="protein sequence ID" value="Zm00001eb098400_P001"/>
    <property type="gene ID" value="Zm00001eb098400"/>
</dbReference>
<evidence type="ECO:0000313" key="15">
    <source>
        <dbReference type="EnsemblPlants" id="Zm00001eb098400_P001"/>
    </source>
</evidence>
<dbReference type="EnsemblPlants" id="Zm00001eb098400_T001">
    <property type="protein sequence ID" value="Zm00001eb098400_P001"/>
    <property type="gene ID" value="Zm00001eb098400"/>
</dbReference>
<keyword evidence="11" id="KW-0472">Membrane</keyword>
<keyword evidence="10" id="KW-1133">Transmembrane helix</keyword>
<dbReference type="SUPFAM" id="SSF57850">
    <property type="entry name" value="RING/U-box"/>
    <property type="match status" value="1"/>
</dbReference>
<dbReference type="PANTHER" id="PTHR45977:SF13">
    <property type="entry name" value="GB|AAF27103.1"/>
    <property type="match status" value="1"/>
</dbReference>
<dbReference type="InterPro" id="IPR013083">
    <property type="entry name" value="Znf_RING/FYVE/PHD"/>
</dbReference>
<dbReference type="InterPro" id="IPR001841">
    <property type="entry name" value="Znf_RING"/>
</dbReference>
<keyword evidence="5" id="KW-0812">Transmembrane</keyword>
<evidence type="ECO:0000256" key="11">
    <source>
        <dbReference type="ARBA" id="ARBA00023136"/>
    </source>
</evidence>
<dbReference type="SMART" id="SM00184">
    <property type="entry name" value="RING"/>
    <property type="match status" value="1"/>
</dbReference>
<feature type="region of interest" description="Disordered" evidence="13">
    <location>
        <begin position="1"/>
        <end position="20"/>
    </location>
</feature>
<keyword evidence="8" id="KW-0833">Ubl conjugation pathway</keyword>
<dbReference type="InParanoid" id="A0A804MMV6"/>
<feature type="region of interest" description="Disordered" evidence="13">
    <location>
        <begin position="123"/>
        <end position="143"/>
    </location>
</feature>
<proteinExistence type="predicted"/>
<evidence type="ECO:0000256" key="7">
    <source>
        <dbReference type="ARBA" id="ARBA00022771"/>
    </source>
</evidence>
<evidence type="ECO:0000256" key="4">
    <source>
        <dbReference type="ARBA" id="ARBA00022679"/>
    </source>
</evidence>
<comment type="catalytic activity">
    <reaction evidence="1">
        <text>S-ubiquitinyl-[E2 ubiquitin-conjugating enzyme]-L-cysteine + [acceptor protein]-L-lysine = [E2 ubiquitin-conjugating enzyme]-L-cysteine + N(6)-ubiquitinyl-[acceptor protein]-L-lysine.</text>
        <dbReference type="EC" id="2.3.2.27"/>
    </reaction>
</comment>
<dbReference type="GO" id="GO:0016020">
    <property type="term" value="C:membrane"/>
    <property type="evidence" value="ECO:0007669"/>
    <property type="project" value="UniProtKB-SubCell"/>
</dbReference>
<dbReference type="GO" id="GO:0061630">
    <property type="term" value="F:ubiquitin protein ligase activity"/>
    <property type="evidence" value="ECO:0007669"/>
    <property type="project" value="UniProtKB-EC"/>
</dbReference>
<evidence type="ECO:0000256" key="5">
    <source>
        <dbReference type="ARBA" id="ARBA00022692"/>
    </source>
</evidence>
<feature type="compositionally biased region" description="Basic and acidic residues" evidence="13">
    <location>
        <begin position="1"/>
        <end position="12"/>
    </location>
</feature>
<dbReference type="FunFam" id="3.30.40.10:FF:000468">
    <property type="entry name" value="RING/U-box superfamily protein"/>
    <property type="match status" value="1"/>
</dbReference>
<reference evidence="15" key="3">
    <citation type="submission" date="2021-05" db="UniProtKB">
        <authorList>
            <consortium name="EnsemblPlants"/>
        </authorList>
    </citation>
    <scope>IDENTIFICATION</scope>
    <source>
        <strain evidence="15">cv. B73</strain>
    </source>
</reference>
<keyword evidence="4" id="KW-0808">Transferase</keyword>
<keyword evidence="9" id="KW-0862">Zinc</keyword>
<evidence type="ECO:0000313" key="16">
    <source>
        <dbReference type="Proteomes" id="UP000007305"/>
    </source>
</evidence>
<organism evidence="15 16">
    <name type="scientific">Zea mays</name>
    <name type="common">Maize</name>
    <dbReference type="NCBI Taxonomy" id="4577"/>
    <lineage>
        <taxon>Eukaryota</taxon>
        <taxon>Viridiplantae</taxon>
        <taxon>Streptophyta</taxon>
        <taxon>Embryophyta</taxon>
        <taxon>Tracheophyta</taxon>
        <taxon>Spermatophyta</taxon>
        <taxon>Magnoliopsida</taxon>
        <taxon>Liliopsida</taxon>
        <taxon>Poales</taxon>
        <taxon>Poaceae</taxon>
        <taxon>PACMAD clade</taxon>
        <taxon>Panicoideae</taxon>
        <taxon>Andropogonodae</taxon>
        <taxon>Andropogoneae</taxon>
        <taxon>Tripsacinae</taxon>
        <taxon>Zea</taxon>
    </lineage>
</organism>
<evidence type="ECO:0000259" key="14">
    <source>
        <dbReference type="PROSITE" id="PS50089"/>
    </source>
</evidence>
<evidence type="ECO:0000256" key="10">
    <source>
        <dbReference type="ARBA" id="ARBA00022989"/>
    </source>
</evidence>
<dbReference type="Gene3D" id="3.30.40.10">
    <property type="entry name" value="Zinc/RING finger domain, C3HC4 (zinc finger)"/>
    <property type="match status" value="1"/>
</dbReference>
<accession>A0A804MMV6</accession>
<dbReference type="AlphaFoldDB" id="A0A804MMV6"/>
<evidence type="ECO:0000256" key="6">
    <source>
        <dbReference type="ARBA" id="ARBA00022723"/>
    </source>
</evidence>
<dbReference type="Pfam" id="PF13639">
    <property type="entry name" value="zf-RING_2"/>
    <property type="match status" value="1"/>
</dbReference>
<keyword evidence="6" id="KW-0479">Metal-binding</keyword>
<dbReference type="Proteomes" id="UP000007305">
    <property type="component" value="Chromosome 2"/>
</dbReference>
<evidence type="ECO:0000256" key="3">
    <source>
        <dbReference type="ARBA" id="ARBA00012483"/>
    </source>
</evidence>
<evidence type="ECO:0000256" key="12">
    <source>
        <dbReference type="PROSITE-ProRule" id="PRU00175"/>
    </source>
</evidence>
<evidence type="ECO:0000256" key="13">
    <source>
        <dbReference type="SAM" id="MobiDB-lite"/>
    </source>
</evidence>
<keyword evidence="16" id="KW-1185">Reference proteome</keyword>
<evidence type="ECO:0000256" key="9">
    <source>
        <dbReference type="ARBA" id="ARBA00022833"/>
    </source>
</evidence>
<reference evidence="16" key="1">
    <citation type="submission" date="2015-12" db="EMBL/GenBank/DDBJ databases">
        <title>Update maize B73 reference genome by single molecule sequencing technologies.</title>
        <authorList>
            <consortium name="Maize Genome Sequencing Project"/>
            <person name="Ware D."/>
        </authorList>
    </citation>
    <scope>NUCLEOTIDE SEQUENCE [LARGE SCALE GENOMIC DNA]</scope>
    <source>
        <strain evidence="16">cv. B73</strain>
    </source>
</reference>
<dbReference type="PROSITE" id="PS50089">
    <property type="entry name" value="ZF_RING_2"/>
    <property type="match status" value="1"/>
</dbReference>